<dbReference type="InterPro" id="IPR022045">
    <property type="entry name" value="TcdB_toxin_mid/N"/>
</dbReference>
<dbReference type="GO" id="GO:0005737">
    <property type="term" value="C:cytoplasm"/>
    <property type="evidence" value="ECO:0007669"/>
    <property type="project" value="InterPro"/>
</dbReference>
<dbReference type="Pfam" id="PF12255">
    <property type="entry name" value="TcdB_toxin_midC"/>
    <property type="match status" value="1"/>
</dbReference>
<dbReference type="Pfam" id="PF12256">
    <property type="entry name" value="TcdB_toxin_midN"/>
    <property type="match status" value="1"/>
</dbReference>
<dbReference type="OrthoDB" id="8596388at2"/>
<dbReference type="InterPro" id="IPR031325">
    <property type="entry name" value="RHS_repeat"/>
</dbReference>
<evidence type="ECO:0008006" key="9">
    <source>
        <dbReference type="Google" id="ProtNLM"/>
    </source>
</evidence>
<organism evidence="7 8">
    <name type="scientific">Microvirgula aerodenitrificans</name>
    <dbReference type="NCBI Taxonomy" id="57480"/>
    <lineage>
        <taxon>Bacteria</taxon>
        <taxon>Pseudomonadati</taxon>
        <taxon>Pseudomonadota</taxon>
        <taxon>Betaproteobacteria</taxon>
        <taxon>Neisseriales</taxon>
        <taxon>Aquaspirillaceae</taxon>
        <taxon>Microvirgula</taxon>
    </lineage>
</organism>
<dbReference type="InterPro" id="IPR003284">
    <property type="entry name" value="Sal_SpvB"/>
</dbReference>
<reference evidence="7 8" key="1">
    <citation type="submission" date="2018-04" db="EMBL/GenBank/DDBJ databases">
        <title>Denitrifier Microvirgula.</title>
        <authorList>
            <person name="Anderson E."/>
            <person name="Jang J."/>
            <person name="Ishii S."/>
        </authorList>
    </citation>
    <scope>NUCLEOTIDE SEQUENCE [LARGE SCALE GENOMIC DNA]</scope>
    <source>
        <strain evidence="7 8">BE2.4</strain>
    </source>
</reference>
<feature type="transmembrane region" description="Helical" evidence="4">
    <location>
        <begin position="1497"/>
        <end position="1520"/>
    </location>
</feature>
<comment type="subcellular location">
    <subcellularLocation>
        <location evidence="1">Secreted</location>
    </subcellularLocation>
</comment>
<gene>
    <name evidence="7" type="ORF">DAI18_13470</name>
</gene>
<accession>A0A2S0PCD5</accession>
<evidence type="ECO:0000256" key="1">
    <source>
        <dbReference type="ARBA" id="ARBA00004613"/>
    </source>
</evidence>
<feature type="domain" description="Insecticide toxin TcdB middle/N-terminal" evidence="6">
    <location>
        <begin position="651"/>
        <end position="779"/>
    </location>
</feature>
<feature type="domain" description="Insecticide toxin TcdB middle/C-terminal" evidence="5">
    <location>
        <begin position="847"/>
        <end position="988"/>
    </location>
</feature>
<dbReference type="InterPro" id="IPR022044">
    <property type="entry name" value="TcdB_toxin_mid/C"/>
</dbReference>
<dbReference type="Proteomes" id="UP000244173">
    <property type="component" value="Chromosome"/>
</dbReference>
<dbReference type="InterPro" id="IPR028994">
    <property type="entry name" value="Integrin_alpha_N"/>
</dbReference>
<keyword evidence="4" id="KW-0812">Transmembrane</keyword>
<dbReference type="InterPro" id="IPR022385">
    <property type="entry name" value="Rhs_assc_core"/>
</dbReference>
<sequence>MANECSPPHLAAVSNLSLPTIHDALPGPGDGSGPTLSAGLVSFDIPLSLPVARESAPALTLGYSAGAGNGPCGTGWRLALPTIQRRTRLGVPQYNDDDVFVGPDGEPLVPQLGADGKVVVQTGVTRCVGSTLPLSYTVTPYSSRTQTDYSRYQYWQSGTSAFWLWFERSGVIHCLGYTAQISDPASPGHIARWLIEESLFPNGEHVLYRYVAEDSAGISDSRDQTAQRYPDRIDYANLTASATFFLFGTVPDEAGWLRTLKFDYGQRPADDQPPPAWDTSGVWTCRPDAFSDYRFGFELRSHRLCRQLLAFGRDPASPATPTLLSCLSFSYDSSVFGSVLTALRHRAYEADGSLLDLPATLFSYSSTAPVVDGQYQPLADWAEPPGYQLVDLYGDGLPGLLYQQAGAWLYRAPQRVISADPDGISYGKATALPQAPRAAAGGRQLLLDMTGDGRLDWVSVQPGLAGFFALNDDHSWRGFTPFSAFPAEFLQSGAQLANLVGDGRLDLVLIGPNGVRLYANTGSGFAAPVNVACRNGPLPVPGRDARELVAFADVLAAGSPQLLRVTFNQLTGWPDLGRGAFGAPLTFALDPLDEPAAFNPARLFLADVSGAGGVDLLYAKPDGLRLYRNQAGNGFDSPLTLPWPDGFLYDDSAELRFGDLAGHGAVSLLLSQRHGEPKHWRYDFLSGPAGLLSQIDNQCGRTIQLSYRSSAQYRLDDKQDDPDSISHLPFALPLCNRVVDRDHIQRHRETASYLYYGGIYDPAERTFNGFRRVDRTDQGDALDGYDQPLLEPTLTCSWFHTGQASDASDRSDYYAGDARAYSLGDTHVTQWNGSADIAPGQIDLLWHQALKGKLLHEEVYPADVSDAVPLRVSSSRWQLRVLQLSANGKDAVVSPLLLETLNADYDDSGLDPRFSQSVILSRDGDGNITHQARVHYPRRAQDPAFSDPLLTPGQLAATYDDSQQRLRLQEETPGWTRVVDDSNWRLGLPTQQIEQALDYPASSAGSGLSFEILSAPDGLLSPDAPRTLTGWRTQSYLGSDTTLLAIGRVTGQQQALLDDSTAHSAYDPVLGSDQVATQLQAAGYVLQTLNKLNYWVAQRQSASYADGSGFYRLQTLQASARTGASTLSWDAAGCWLTGLTDALGKQTTLGYDARFWRPARLTDVNGQWHEVRYDALGRVMAASHSGFDPVASYLPGGLTPEQASVSASDALQGMAEVVIYAAGSWTGNVNTRQPAHRLVLSADRVSTDPARQIRQRMDYRDGHGRPWQQLQQVGPGDAYLLTASGAFILDENDEPMTGPADPRWRIAAGDERSAGGVPLRHYPGYFVNRARSVSVRPQLPYEQTLHGALGRRTLVHSANGSYSLSRTQPWYRVTLDENDSYLIDAPQASVKVTSNQPKIGMHGEHIEWIGELTQLYNLGKGIRSYEPTSRRFLSMDPYSPFSIGGINPYAFCAADPINHSDPSGYASIETLSICLALLTFFTSIMTFGIAAATLSGIFGAITLAASLLGATSGATGLAAISLQTSDPATARILTYVSLGTGVASLVTGLLGSSALALLRSTGRLIHGVSSGQRYYLNTPGNWYGKGSKVFLYTENFRDGSLFMVHGSKTAKLQNHLGEMITAKAWAKEVAQLPVYINSTNRGPIYLMACGSTYRGCRSAAAIVSTELGRDVIAFESRYTMLAMSKLGGGVRLAPIRESMHAFYVHSFMGSDLTAPACFVNGKII</sequence>
<keyword evidence="2" id="KW-0964">Secreted</keyword>
<evidence type="ECO:0000256" key="4">
    <source>
        <dbReference type="SAM" id="Phobius"/>
    </source>
</evidence>
<dbReference type="GO" id="GO:0005576">
    <property type="term" value="C:extracellular region"/>
    <property type="evidence" value="ECO:0007669"/>
    <property type="project" value="UniProtKB-SubCell"/>
</dbReference>
<dbReference type="Pfam" id="PF03534">
    <property type="entry name" value="SpvB"/>
    <property type="match status" value="1"/>
</dbReference>
<keyword evidence="3" id="KW-0843">Virulence</keyword>
<dbReference type="SUPFAM" id="SSF69318">
    <property type="entry name" value="Integrin alpha N-terminal domain"/>
    <property type="match status" value="1"/>
</dbReference>
<evidence type="ECO:0000256" key="2">
    <source>
        <dbReference type="ARBA" id="ARBA00022525"/>
    </source>
</evidence>
<protein>
    <recommendedName>
        <fullName evidence="9">Insecticide toxin TcdB middle/N-terminal domain-containing protein</fullName>
    </recommendedName>
</protein>
<dbReference type="NCBIfam" id="TIGR03696">
    <property type="entry name" value="Rhs_assc_core"/>
    <property type="match status" value="1"/>
</dbReference>
<keyword evidence="4" id="KW-0472">Membrane</keyword>
<dbReference type="KEGG" id="maer:DAI18_13470"/>
<evidence type="ECO:0000256" key="3">
    <source>
        <dbReference type="ARBA" id="ARBA00023026"/>
    </source>
</evidence>
<name>A0A2S0PCD5_9NEIS</name>
<evidence type="ECO:0000313" key="7">
    <source>
        <dbReference type="EMBL" id="AVY94937.1"/>
    </source>
</evidence>
<keyword evidence="4" id="KW-1133">Transmembrane helix</keyword>
<evidence type="ECO:0000259" key="6">
    <source>
        <dbReference type="Pfam" id="PF12256"/>
    </source>
</evidence>
<keyword evidence="8" id="KW-1185">Reference proteome</keyword>
<evidence type="ECO:0000313" key="8">
    <source>
        <dbReference type="Proteomes" id="UP000244173"/>
    </source>
</evidence>
<feature type="transmembrane region" description="Helical" evidence="4">
    <location>
        <begin position="1470"/>
        <end position="1490"/>
    </location>
</feature>
<dbReference type="EMBL" id="CP028519">
    <property type="protein sequence ID" value="AVY94937.1"/>
    <property type="molecule type" value="Genomic_DNA"/>
</dbReference>
<dbReference type="RefSeq" id="WP_107889677.1">
    <property type="nucleotide sequence ID" value="NZ_CP028519.1"/>
</dbReference>
<dbReference type="PRINTS" id="PR01341">
    <property type="entry name" value="SALSPVBPROT"/>
</dbReference>
<feature type="transmembrane region" description="Helical" evidence="4">
    <location>
        <begin position="1532"/>
        <end position="1558"/>
    </location>
</feature>
<dbReference type="Gene3D" id="2.180.10.10">
    <property type="entry name" value="RHS repeat-associated core"/>
    <property type="match status" value="1"/>
</dbReference>
<dbReference type="Pfam" id="PF05593">
    <property type="entry name" value="RHS_repeat"/>
    <property type="match status" value="1"/>
</dbReference>
<proteinExistence type="predicted"/>
<evidence type="ECO:0000259" key="5">
    <source>
        <dbReference type="Pfam" id="PF12255"/>
    </source>
</evidence>